<comment type="caution">
    <text evidence="2">The sequence shown here is derived from an EMBL/GenBank/DDBJ whole genome shotgun (WGS) entry which is preliminary data.</text>
</comment>
<dbReference type="InterPro" id="IPR043993">
    <property type="entry name" value="T4SS_pilin"/>
</dbReference>
<evidence type="ECO:0000313" key="3">
    <source>
        <dbReference type="Proteomes" id="UP000034290"/>
    </source>
</evidence>
<protein>
    <recommendedName>
        <fullName evidence="4">TrbC/VIRB2 family protein</fullName>
    </recommendedName>
</protein>
<feature type="transmembrane region" description="Helical" evidence="1">
    <location>
        <begin position="98"/>
        <end position="119"/>
    </location>
</feature>
<dbReference type="EMBL" id="LCRM01000074">
    <property type="protein sequence ID" value="KKW34467.1"/>
    <property type="molecule type" value="Genomic_DNA"/>
</dbReference>
<dbReference type="Pfam" id="PF18895">
    <property type="entry name" value="T4SS_pilin"/>
    <property type="match status" value="1"/>
</dbReference>
<gene>
    <name evidence="2" type="ORF">UY81_C0074G0012</name>
</gene>
<evidence type="ECO:0000256" key="1">
    <source>
        <dbReference type="SAM" id="Phobius"/>
    </source>
</evidence>
<proteinExistence type="predicted"/>
<keyword evidence="1" id="KW-1133">Transmembrane helix</keyword>
<sequence length="128" mass="13399">MSNYFKSYKKILPTLVLASICILAFSGLVLAGKGGSTGNELITNPLKSIDSIPELINAVLKIVVKVGVPLVALAIIYVGFLFVKAQGNENELKTAKEAFLYTIIGAGIVLGAFVISQAIQATVTSLGT</sequence>
<evidence type="ECO:0008006" key="4">
    <source>
        <dbReference type="Google" id="ProtNLM"/>
    </source>
</evidence>
<organism evidence="2 3">
    <name type="scientific">Candidatus Giovannonibacteria bacterium GW2011_GWA2_53_7</name>
    <dbReference type="NCBI Taxonomy" id="1618650"/>
    <lineage>
        <taxon>Bacteria</taxon>
        <taxon>Candidatus Giovannoniibacteriota</taxon>
    </lineage>
</organism>
<accession>A0A0G2A101</accession>
<evidence type="ECO:0000313" key="2">
    <source>
        <dbReference type="EMBL" id="KKW34467.1"/>
    </source>
</evidence>
<feature type="transmembrane region" description="Helical" evidence="1">
    <location>
        <begin position="55"/>
        <end position="78"/>
    </location>
</feature>
<dbReference type="Proteomes" id="UP000034290">
    <property type="component" value="Unassembled WGS sequence"/>
</dbReference>
<reference evidence="2 3" key="1">
    <citation type="journal article" date="2015" name="Nature">
        <title>rRNA introns, odd ribosomes, and small enigmatic genomes across a large radiation of phyla.</title>
        <authorList>
            <person name="Brown C.T."/>
            <person name="Hug L.A."/>
            <person name="Thomas B.C."/>
            <person name="Sharon I."/>
            <person name="Castelle C.J."/>
            <person name="Singh A."/>
            <person name="Wilkins M.J."/>
            <person name="Williams K.H."/>
            <person name="Banfield J.F."/>
        </authorList>
    </citation>
    <scope>NUCLEOTIDE SEQUENCE [LARGE SCALE GENOMIC DNA]</scope>
</reference>
<name>A0A0G2A101_9BACT</name>
<dbReference type="AlphaFoldDB" id="A0A0G2A101"/>
<keyword evidence="1" id="KW-0472">Membrane</keyword>
<keyword evidence="1" id="KW-0812">Transmembrane</keyword>